<proteinExistence type="predicted"/>
<gene>
    <name evidence="1" type="ORF">ALEPTO_LOCUS3255</name>
</gene>
<dbReference type="AlphaFoldDB" id="A0A9N9EW06"/>
<dbReference type="EMBL" id="CAJVPS010000583">
    <property type="protein sequence ID" value="CAG8496456.1"/>
    <property type="molecule type" value="Genomic_DNA"/>
</dbReference>
<protein>
    <submittedName>
        <fullName evidence="1">3371_t:CDS:1</fullName>
    </submittedName>
</protein>
<evidence type="ECO:0000313" key="2">
    <source>
        <dbReference type="Proteomes" id="UP000789508"/>
    </source>
</evidence>
<reference evidence="1" key="1">
    <citation type="submission" date="2021-06" db="EMBL/GenBank/DDBJ databases">
        <authorList>
            <person name="Kallberg Y."/>
            <person name="Tangrot J."/>
            <person name="Rosling A."/>
        </authorList>
    </citation>
    <scope>NUCLEOTIDE SEQUENCE</scope>
    <source>
        <strain evidence="1">FL130A</strain>
    </source>
</reference>
<name>A0A9N9EW06_9GLOM</name>
<comment type="caution">
    <text evidence="1">The sequence shown here is derived from an EMBL/GenBank/DDBJ whole genome shotgun (WGS) entry which is preliminary data.</text>
</comment>
<dbReference type="Proteomes" id="UP000789508">
    <property type="component" value="Unassembled WGS sequence"/>
</dbReference>
<feature type="non-terminal residue" evidence="1">
    <location>
        <position position="1"/>
    </location>
</feature>
<accession>A0A9N9EW06</accession>
<organism evidence="1 2">
    <name type="scientific">Ambispora leptoticha</name>
    <dbReference type="NCBI Taxonomy" id="144679"/>
    <lineage>
        <taxon>Eukaryota</taxon>
        <taxon>Fungi</taxon>
        <taxon>Fungi incertae sedis</taxon>
        <taxon>Mucoromycota</taxon>
        <taxon>Glomeromycotina</taxon>
        <taxon>Glomeromycetes</taxon>
        <taxon>Archaeosporales</taxon>
        <taxon>Ambisporaceae</taxon>
        <taxon>Ambispora</taxon>
    </lineage>
</organism>
<keyword evidence="2" id="KW-1185">Reference proteome</keyword>
<evidence type="ECO:0000313" key="1">
    <source>
        <dbReference type="EMBL" id="CAG8496456.1"/>
    </source>
</evidence>
<sequence>RRNIDGMEAKFLVQVLGCAKNPERVELLQDKELDYANAIVIHWFTE</sequence>